<organism evidence="1 2">
    <name type="scientific">Parachlamydia acanthamoebae (strain UV7)</name>
    <dbReference type="NCBI Taxonomy" id="765952"/>
    <lineage>
        <taxon>Bacteria</taxon>
        <taxon>Pseudomonadati</taxon>
        <taxon>Chlamydiota</taxon>
        <taxon>Chlamydiia</taxon>
        <taxon>Parachlamydiales</taxon>
        <taxon>Parachlamydiaceae</taxon>
        <taxon>Parachlamydia</taxon>
    </lineage>
</organism>
<dbReference type="Proteomes" id="UP000000495">
    <property type="component" value="Chromosome"/>
</dbReference>
<dbReference type="RefSeq" id="WP_013924486.1">
    <property type="nucleotide sequence ID" value="NC_015702.1"/>
</dbReference>
<name>F8KXB1_PARAV</name>
<dbReference type="EMBL" id="FR872580">
    <property type="protein sequence ID" value="CCB85584.1"/>
    <property type="molecule type" value="Genomic_DNA"/>
</dbReference>
<reference key="1">
    <citation type="journal article" date="2011" name="Mol. Biol. Evol.">
        <title>Unity in variety -- the pan-genome of the Chlamydiae.</title>
        <authorList>
            <person name="Collingro A."/>
            <person name="Tischler P."/>
            <person name="Weinmaier T."/>
            <person name="Penz T."/>
            <person name="Heinz E."/>
            <person name="Brunham R.C."/>
            <person name="Read T.D."/>
            <person name="Bavoil P.M."/>
            <person name="Sachse K."/>
            <person name="Kahane S."/>
            <person name="Friedman M.G."/>
            <person name="Rattei T."/>
            <person name="Myers G.S.A."/>
            <person name="Horn M."/>
        </authorList>
    </citation>
    <scope>NUCLEOTIDE SEQUENCE</scope>
    <source>
        <strain>UV7</strain>
    </source>
</reference>
<proteinExistence type="predicted"/>
<accession>F8KXB1</accession>
<reference evidence="1 2" key="2">
    <citation type="journal article" date="2011" name="Mol. Biol. Evol.">
        <title>Unity in variety--the pan-genome of the Chlamydiae.</title>
        <authorList>
            <person name="Collingro A."/>
            <person name="Tischler P."/>
            <person name="Weinmaier T."/>
            <person name="Penz T."/>
            <person name="Heinz E."/>
            <person name="Brunham R.C."/>
            <person name="Read T.D."/>
            <person name="Bavoil P.M."/>
            <person name="Sachse K."/>
            <person name="Kahane S."/>
            <person name="Friedman M.G."/>
            <person name="Rattei T."/>
            <person name="Myers G.S."/>
            <person name="Horn M."/>
        </authorList>
    </citation>
    <scope>NUCLEOTIDE SEQUENCE [LARGE SCALE GENOMIC DNA]</scope>
    <source>
        <strain evidence="2">UV7</strain>
    </source>
</reference>
<dbReference type="HOGENOM" id="CLU_2261025_0_0_0"/>
<evidence type="ECO:0000313" key="2">
    <source>
        <dbReference type="Proteomes" id="UP000000495"/>
    </source>
</evidence>
<gene>
    <name evidence="1" type="ordered locus">PUV_06340</name>
</gene>
<dbReference type="KEGG" id="puv:PUV_06340"/>
<dbReference type="AlphaFoldDB" id="F8KXB1"/>
<dbReference type="STRING" id="765952.PUV_06340"/>
<protein>
    <submittedName>
        <fullName evidence="1">Uncharacterized protein</fullName>
    </submittedName>
</protein>
<evidence type="ECO:0000313" key="1">
    <source>
        <dbReference type="EMBL" id="CCB85584.1"/>
    </source>
</evidence>
<sequence length="103" mass="12137">MQEQNVYIRLQRLETIFFELLKHLSLITQDIFLDSKRLEERDLPKSASNQGVYIGKLALQELLSLFIAYCKQFSEKGAVEAPKGFFERQVIWSIFMSTRFPLF</sequence>
<keyword evidence="2" id="KW-1185">Reference proteome</keyword>